<protein>
    <submittedName>
        <fullName evidence="1">DUF6151 family protein</fullName>
    </submittedName>
</protein>
<dbReference type="Proteomes" id="UP001210720">
    <property type="component" value="Unassembled WGS sequence"/>
</dbReference>
<sequence>MTDLDFSCKCGAMEWRILDGKAGKHIACYCADCQTSARHLGAADYLDASGGTEIFQTTPSNMKITQGPEHLALMQLGPNGLFRWHAGCCGTPFANTVKTPKFSFSGMVLPAGYGSLGPVTAHVQTKAANPPVKEHGFAATGLAILCRVLGARITGNWRDTPFFDESGAPVVAPVVISKSDRDAARPAPRL</sequence>
<dbReference type="InterPro" id="IPR046149">
    <property type="entry name" value="DUF6151"/>
</dbReference>
<organism evidence="1 2">
    <name type="scientific">Thalassococcus lentus</name>
    <dbReference type="NCBI Taxonomy" id="1210524"/>
    <lineage>
        <taxon>Bacteria</taxon>
        <taxon>Pseudomonadati</taxon>
        <taxon>Pseudomonadota</taxon>
        <taxon>Alphaproteobacteria</taxon>
        <taxon>Rhodobacterales</taxon>
        <taxon>Roseobacteraceae</taxon>
        <taxon>Thalassococcus</taxon>
    </lineage>
</organism>
<reference evidence="1 2" key="1">
    <citation type="submission" date="2023-01" db="EMBL/GenBank/DDBJ databases">
        <title>Thalassococcus onchidii sp. nov., isolated from a marine invertebrate from the South China Sea.</title>
        <authorList>
            <person name="Xu S."/>
            <person name="Liu Z."/>
            <person name="Xu Y."/>
        </authorList>
    </citation>
    <scope>NUCLEOTIDE SEQUENCE [LARGE SCALE GENOMIC DNA]</scope>
    <source>
        <strain evidence="1 2">KCTC 32084</strain>
    </source>
</reference>
<dbReference type="RefSeq" id="WP_271434019.1">
    <property type="nucleotide sequence ID" value="NZ_JAQIOY010000010.1"/>
</dbReference>
<dbReference type="Gene3D" id="3.90.1590.10">
    <property type="entry name" value="glutathione-dependent formaldehyde- activating enzyme (gfa)"/>
    <property type="match status" value="1"/>
</dbReference>
<evidence type="ECO:0000313" key="2">
    <source>
        <dbReference type="Proteomes" id="UP001210720"/>
    </source>
</evidence>
<dbReference type="EMBL" id="JAQIOY010000010">
    <property type="protein sequence ID" value="MDA7426666.1"/>
    <property type="molecule type" value="Genomic_DNA"/>
</dbReference>
<evidence type="ECO:0000313" key="1">
    <source>
        <dbReference type="EMBL" id="MDA7426666.1"/>
    </source>
</evidence>
<comment type="caution">
    <text evidence="1">The sequence shown here is derived from an EMBL/GenBank/DDBJ whole genome shotgun (WGS) entry which is preliminary data.</text>
</comment>
<dbReference type="InterPro" id="IPR011057">
    <property type="entry name" value="Mss4-like_sf"/>
</dbReference>
<dbReference type="SUPFAM" id="SSF51316">
    <property type="entry name" value="Mss4-like"/>
    <property type="match status" value="1"/>
</dbReference>
<accession>A0ABT4XXG4</accession>
<keyword evidence="2" id="KW-1185">Reference proteome</keyword>
<proteinExistence type="predicted"/>
<gene>
    <name evidence="1" type="ORF">PFY00_18175</name>
</gene>
<name>A0ABT4XXG4_9RHOB</name>
<dbReference type="Pfam" id="PF19648">
    <property type="entry name" value="DUF6151"/>
    <property type="match status" value="1"/>
</dbReference>